<organism evidence="2 3">
    <name type="scientific">Rosa chinensis</name>
    <name type="common">China rose</name>
    <dbReference type="NCBI Taxonomy" id="74649"/>
    <lineage>
        <taxon>Eukaryota</taxon>
        <taxon>Viridiplantae</taxon>
        <taxon>Streptophyta</taxon>
        <taxon>Embryophyta</taxon>
        <taxon>Tracheophyta</taxon>
        <taxon>Spermatophyta</taxon>
        <taxon>Magnoliopsida</taxon>
        <taxon>eudicotyledons</taxon>
        <taxon>Gunneridae</taxon>
        <taxon>Pentapetalae</taxon>
        <taxon>rosids</taxon>
        <taxon>fabids</taxon>
        <taxon>Rosales</taxon>
        <taxon>Rosaceae</taxon>
        <taxon>Rosoideae</taxon>
        <taxon>Rosoideae incertae sedis</taxon>
        <taxon>Rosa</taxon>
    </lineage>
</organism>
<gene>
    <name evidence="2" type="ORF">RchiOBHm_Chr6g0280101</name>
</gene>
<reference evidence="2 3" key="1">
    <citation type="journal article" date="2018" name="Nat. Genet.">
        <title>The Rosa genome provides new insights in the design of modern roses.</title>
        <authorList>
            <person name="Bendahmane M."/>
        </authorList>
    </citation>
    <scope>NUCLEOTIDE SEQUENCE [LARGE SCALE GENOMIC DNA]</scope>
    <source>
        <strain evidence="3">cv. Old Blush</strain>
    </source>
</reference>
<keyword evidence="1" id="KW-0472">Membrane</keyword>
<dbReference type="Proteomes" id="UP000238479">
    <property type="component" value="Chromosome 6"/>
</dbReference>
<sequence>MRKGWWVDLRSHAAREVLAEALPVMKRRRSCRRGGGEMLADRWRDACRQLFSSIGLSGVWAMGPISLYFMFYCLWFLMKLSVNEIVFRWQHSGKADRNSKLWLRVSKIFLVCHHLCKANRVANDALFANWCSLEYIFSVETLVMISGYSLHAYCNLGFRYHVPPMYSEVSLMVKA</sequence>
<protein>
    <submittedName>
        <fullName evidence="2">Uncharacterized protein</fullName>
    </submittedName>
</protein>
<name>A0A2P6PT51_ROSCH</name>
<evidence type="ECO:0000313" key="2">
    <source>
        <dbReference type="EMBL" id="PRQ25119.1"/>
    </source>
</evidence>
<evidence type="ECO:0000256" key="1">
    <source>
        <dbReference type="SAM" id="Phobius"/>
    </source>
</evidence>
<dbReference type="EMBL" id="PDCK01000044">
    <property type="protein sequence ID" value="PRQ25119.1"/>
    <property type="molecule type" value="Genomic_DNA"/>
</dbReference>
<proteinExistence type="predicted"/>
<keyword evidence="3" id="KW-1185">Reference proteome</keyword>
<feature type="transmembrane region" description="Helical" evidence="1">
    <location>
        <begin position="59"/>
        <end position="78"/>
    </location>
</feature>
<keyword evidence="1" id="KW-1133">Transmembrane helix</keyword>
<comment type="caution">
    <text evidence="2">The sequence shown here is derived from an EMBL/GenBank/DDBJ whole genome shotgun (WGS) entry which is preliminary data.</text>
</comment>
<dbReference type="Gramene" id="PRQ25119">
    <property type="protein sequence ID" value="PRQ25119"/>
    <property type="gene ID" value="RchiOBHm_Chr6g0280101"/>
</dbReference>
<keyword evidence="1" id="KW-0812">Transmembrane</keyword>
<accession>A0A2P6PT51</accession>
<dbReference type="AlphaFoldDB" id="A0A2P6PT51"/>
<evidence type="ECO:0000313" key="3">
    <source>
        <dbReference type="Proteomes" id="UP000238479"/>
    </source>
</evidence>